<protein>
    <submittedName>
        <fullName evidence="4">Helix-turn-helix domain-containing protein</fullName>
    </submittedName>
</protein>
<evidence type="ECO:0000256" key="1">
    <source>
        <dbReference type="SAM" id="MobiDB-lite"/>
    </source>
</evidence>
<keyword evidence="2" id="KW-1133">Transmembrane helix</keyword>
<gene>
    <name evidence="4" type="ORF">FNH04_41585</name>
</gene>
<dbReference type="SUPFAM" id="SSF53955">
    <property type="entry name" value="Lysozyme-like"/>
    <property type="match status" value="1"/>
</dbReference>
<evidence type="ECO:0000256" key="2">
    <source>
        <dbReference type="SAM" id="Phobius"/>
    </source>
</evidence>
<keyword evidence="2" id="KW-0472">Membrane</keyword>
<evidence type="ECO:0000259" key="3">
    <source>
        <dbReference type="Pfam" id="PF01471"/>
    </source>
</evidence>
<dbReference type="Gene3D" id="1.10.101.10">
    <property type="entry name" value="PGBD-like superfamily/PGBD"/>
    <property type="match status" value="1"/>
</dbReference>
<keyword evidence="2" id="KW-0812">Transmembrane</keyword>
<evidence type="ECO:0000313" key="5">
    <source>
        <dbReference type="Proteomes" id="UP000326979"/>
    </source>
</evidence>
<dbReference type="InterPro" id="IPR023346">
    <property type="entry name" value="Lysozyme-like_dom_sf"/>
</dbReference>
<feature type="transmembrane region" description="Helical" evidence="2">
    <location>
        <begin position="184"/>
        <end position="204"/>
    </location>
</feature>
<dbReference type="Pfam" id="PF13560">
    <property type="entry name" value="HTH_31"/>
    <property type="match status" value="1"/>
</dbReference>
<dbReference type="Pfam" id="PF01471">
    <property type="entry name" value="PG_binding_1"/>
    <property type="match status" value="1"/>
</dbReference>
<feature type="compositionally biased region" description="Low complexity" evidence="1">
    <location>
        <begin position="128"/>
        <end position="146"/>
    </location>
</feature>
<proteinExistence type="predicted"/>
<dbReference type="InterPro" id="IPR036365">
    <property type="entry name" value="PGBD-like_sf"/>
</dbReference>
<sequence length="412" mass="43647">MLKDRAGVSFEVLAQRTGAGRSSLHRYCAGTHVPVGYGLVHSFAKACGATGEELRELHRLWALADAARSAEDAAEASAEDTAARPETQGAGERRPEADGGGTGDGGSRKAGAAGAEGDGHRERGPEPVGSETVRSESVGSESVGVEPAGPEERSRAEGGAEVEETGLTVVSEVMESARSGRRMLPGVAAAVLIAVGATLGVALWPESSGGGRSAREEVSSDDGRLLFSAACEPVVSMGQHDACVREVQTLLRKAGGELDVDSDFGPQTLRRVTAFQVMAELPPKGIVDKATKRALYAGKVDLSTWAPEKVERRIREVFPEEGDRAVAIARCQSFLDPLHILPNTNGTRNWGVFQIADVNLKKFAADPRQALDPEWNIQAARRLWSVNRDFSSWPHCDQAFRTSSPSASPSGD</sequence>
<evidence type="ECO:0000313" key="4">
    <source>
        <dbReference type="EMBL" id="MPY46170.1"/>
    </source>
</evidence>
<feature type="region of interest" description="Disordered" evidence="1">
    <location>
        <begin position="72"/>
        <end position="167"/>
    </location>
</feature>
<organism evidence="4 5">
    <name type="scientific">Streptomyces phyllanthi</name>
    <dbReference type="NCBI Taxonomy" id="1803180"/>
    <lineage>
        <taxon>Bacteria</taxon>
        <taxon>Bacillati</taxon>
        <taxon>Actinomycetota</taxon>
        <taxon>Actinomycetes</taxon>
        <taxon>Kitasatosporales</taxon>
        <taxon>Streptomycetaceae</taxon>
        <taxon>Streptomyces</taxon>
    </lineage>
</organism>
<dbReference type="Proteomes" id="UP000326979">
    <property type="component" value="Unassembled WGS sequence"/>
</dbReference>
<dbReference type="OrthoDB" id="7180791at2"/>
<accession>A0A5N8WFB3</accession>
<dbReference type="EMBL" id="VJZE01000593">
    <property type="protein sequence ID" value="MPY46170.1"/>
    <property type="molecule type" value="Genomic_DNA"/>
</dbReference>
<name>A0A5N8WFB3_9ACTN</name>
<comment type="caution">
    <text evidence="4">The sequence shown here is derived from an EMBL/GenBank/DDBJ whole genome shotgun (WGS) entry which is preliminary data.</text>
</comment>
<dbReference type="InterPro" id="IPR002477">
    <property type="entry name" value="Peptidoglycan-bd-like"/>
</dbReference>
<reference evidence="4 5" key="1">
    <citation type="submission" date="2019-07" db="EMBL/GenBank/DDBJ databases">
        <title>New species of Amycolatopsis and Streptomyces.</title>
        <authorList>
            <person name="Duangmal K."/>
            <person name="Teo W.F.A."/>
            <person name="Lipun K."/>
        </authorList>
    </citation>
    <scope>NUCLEOTIDE SEQUENCE [LARGE SCALE GENOMIC DNA]</scope>
    <source>
        <strain evidence="4 5">TISTR 2346</strain>
    </source>
</reference>
<dbReference type="InterPro" id="IPR036366">
    <property type="entry name" value="PGBDSf"/>
</dbReference>
<keyword evidence="5" id="KW-1185">Reference proteome</keyword>
<feature type="domain" description="Peptidoglycan binding-like" evidence="3">
    <location>
        <begin position="244"/>
        <end position="295"/>
    </location>
</feature>
<dbReference type="AlphaFoldDB" id="A0A5N8WFB3"/>
<dbReference type="SUPFAM" id="SSF47090">
    <property type="entry name" value="PGBD-like"/>
    <property type="match status" value="1"/>
</dbReference>